<dbReference type="InterPro" id="IPR025714">
    <property type="entry name" value="Methyltranfer_dom"/>
</dbReference>
<dbReference type="InterPro" id="IPR029063">
    <property type="entry name" value="SAM-dependent_MTases_sf"/>
</dbReference>
<feature type="domain" description="Methyltransferase" evidence="1">
    <location>
        <begin position="181"/>
        <end position="296"/>
    </location>
</feature>
<accession>A0A4Q7UXM0</accession>
<dbReference type="PANTHER" id="PTHR45128">
    <property type="entry name" value="METHYLTRANSFERASE TYPE 11"/>
    <property type="match status" value="1"/>
</dbReference>
<dbReference type="InterPro" id="IPR036388">
    <property type="entry name" value="WH-like_DNA-bd_sf"/>
</dbReference>
<dbReference type="InterPro" id="IPR053173">
    <property type="entry name" value="SAM-binding_MTase"/>
</dbReference>
<protein>
    <submittedName>
        <fullName evidence="3">Methyltransferase family protein</fullName>
    </submittedName>
</protein>
<keyword evidence="3" id="KW-0808">Transferase</keyword>
<dbReference type="PANTHER" id="PTHR45128:SF1">
    <property type="entry name" value="S-ADENOSYLMETHIONINE-DEPENDENT METHYLTRANSFERASE RV2258C"/>
    <property type="match status" value="1"/>
</dbReference>
<dbReference type="Proteomes" id="UP000291591">
    <property type="component" value="Unassembled WGS sequence"/>
</dbReference>
<dbReference type="Pfam" id="PF13847">
    <property type="entry name" value="Methyltransf_31"/>
    <property type="match status" value="1"/>
</dbReference>
<dbReference type="Gene3D" id="1.10.10.10">
    <property type="entry name" value="Winged helix-like DNA-binding domain superfamily/Winged helix DNA-binding domain"/>
    <property type="match status" value="1"/>
</dbReference>
<sequence length="363" mass="38106">MTGTESPDSAVPDTAVPDRKKVRAFARQLFGMYTQGALTYMVDLGHRLGLFTAAAQGPATSPELAARVGLDERYVREWLGAMVTAEIMTYDGSAYTLPPEHAAALTGGGSKNMGPMAAMVTLLGRNLDGVEEAFRSGGGVPYEKFAPHFTGVMDELNRRPLDELLIDAWLPLVPDLTERLTAGVRVADVGCGTGHALALLGAAFPASTFVGYDLSSDAVERARAESDALENVTFEVADASSLKPERPFDVVFAIDAVHDQADPAAVLRGVHDALAPGGSFIMIDMAASSDLAENVGNPFAPWIYSISTLHCMTVSLASGGAGLGAAWGESLARQMLGEAGFGDVVAHPAPGQGLNLIYVTRRP</sequence>
<reference evidence="3 4" key="1">
    <citation type="submission" date="2019-02" db="EMBL/GenBank/DDBJ databases">
        <title>Sequencing the genomes of 1000 actinobacteria strains.</title>
        <authorList>
            <person name="Klenk H.-P."/>
        </authorList>
    </citation>
    <scope>NUCLEOTIDE SEQUENCE [LARGE SCALE GENOMIC DNA]</scope>
    <source>
        <strain evidence="3 4">DSM 45779</strain>
    </source>
</reference>
<evidence type="ECO:0000313" key="4">
    <source>
        <dbReference type="Proteomes" id="UP000291591"/>
    </source>
</evidence>
<dbReference type="GO" id="GO:0032259">
    <property type="term" value="P:methylation"/>
    <property type="evidence" value="ECO:0007669"/>
    <property type="project" value="UniProtKB-KW"/>
</dbReference>
<dbReference type="SUPFAM" id="SSF46785">
    <property type="entry name" value="Winged helix' DNA-binding domain"/>
    <property type="match status" value="1"/>
</dbReference>
<dbReference type="GO" id="GO:0008168">
    <property type="term" value="F:methyltransferase activity"/>
    <property type="evidence" value="ECO:0007669"/>
    <property type="project" value="UniProtKB-KW"/>
</dbReference>
<dbReference type="RefSeq" id="WP_130290912.1">
    <property type="nucleotide sequence ID" value="NZ_SHKL01000001.1"/>
</dbReference>
<organism evidence="3 4">
    <name type="scientific">Pseudonocardia sediminis</name>
    <dbReference type="NCBI Taxonomy" id="1397368"/>
    <lineage>
        <taxon>Bacteria</taxon>
        <taxon>Bacillati</taxon>
        <taxon>Actinomycetota</taxon>
        <taxon>Actinomycetes</taxon>
        <taxon>Pseudonocardiales</taxon>
        <taxon>Pseudonocardiaceae</taxon>
        <taxon>Pseudonocardia</taxon>
    </lineage>
</organism>
<proteinExistence type="predicted"/>
<gene>
    <name evidence="3" type="ORF">EV383_3543</name>
</gene>
<keyword evidence="3" id="KW-0489">Methyltransferase</keyword>
<evidence type="ECO:0000259" key="2">
    <source>
        <dbReference type="Pfam" id="PF21320"/>
    </source>
</evidence>
<dbReference type="CDD" id="cd02440">
    <property type="entry name" value="AdoMet_MTases"/>
    <property type="match status" value="1"/>
</dbReference>
<dbReference type="AlphaFoldDB" id="A0A4Q7UXM0"/>
<comment type="caution">
    <text evidence="3">The sequence shown here is derived from an EMBL/GenBank/DDBJ whole genome shotgun (WGS) entry which is preliminary data.</text>
</comment>
<evidence type="ECO:0000313" key="3">
    <source>
        <dbReference type="EMBL" id="RZT86646.1"/>
    </source>
</evidence>
<keyword evidence="4" id="KW-1185">Reference proteome</keyword>
<dbReference type="SUPFAM" id="SSF53335">
    <property type="entry name" value="S-adenosyl-L-methionine-dependent methyltransferases"/>
    <property type="match status" value="1"/>
</dbReference>
<dbReference type="Gene3D" id="3.40.50.150">
    <property type="entry name" value="Vaccinia Virus protein VP39"/>
    <property type="match status" value="1"/>
</dbReference>
<name>A0A4Q7UXM0_PSEST</name>
<evidence type="ECO:0000259" key="1">
    <source>
        <dbReference type="Pfam" id="PF13847"/>
    </source>
</evidence>
<dbReference type="InterPro" id="IPR036390">
    <property type="entry name" value="WH_DNA-bd_sf"/>
</dbReference>
<dbReference type="Pfam" id="PF21320">
    <property type="entry name" value="WHD_Rv2258c"/>
    <property type="match status" value="1"/>
</dbReference>
<dbReference type="EMBL" id="SHKL01000001">
    <property type="protein sequence ID" value="RZT86646.1"/>
    <property type="molecule type" value="Genomic_DNA"/>
</dbReference>
<dbReference type="InterPro" id="IPR048711">
    <property type="entry name" value="WHD_Rv2258c"/>
</dbReference>
<dbReference type="OrthoDB" id="9801363at2"/>
<feature type="domain" description="S-adenosylmethionine-dependent methyltransferase Rv2258c-like winged HTH" evidence="2">
    <location>
        <begin position="37"/>
        <end position="106"/>
    </location>
</feature>